<dbReference type="RefSeq" id="WP_125487404.1">
    <property type="nucleotide sequence ID" value="NZ_RSDW01000001.1"/>
</dbReference>
<comment type="caution">
    <text evidence="2">The sequence shown here is derived from an EMBL/GenBank/DDBJ whole genome shotgun (WGS) entry which is preliminary data.</text>
</comment>
<evidence type="ECO:0000256" key="1">
    <source>
        <dbReference type="SAM" id="Phobius"/>
    </source>
</evidence>
<dbReference type="Proteomes" id="UP000269669">
    <property type="component" value="Unassembled WGS sequence"/>
</dbReference>
<dbReference type="EMBL" id="RSDW01000001">
    <property type="protein sequence ID" value="RSL19131.1"/>
    <property type="molecule type" value="Genomic_DNA"/>
</dbReference>
<keyword evidence="1" id="KW-1133">Transmembrane helix</keyword>
<keyword evidence="3" id="KW-1185">Reference proteome</keyword>
<organism evidence="2 3">
    <name type="scientific">Edaphobacter aggregans</name>
    <dbReference type="NCBI Taxonomy" id="570835"/>
    <lineage>
        <taxon>Bacteria</taxon>
        <taxon>Pseudomonadati</taxon>
        <taxon>Acidobacteriota</taxon>
        <taxon>Terriglobia</taxon>
        <taxon>Terriglobales</taxon>
        <taxon>Acidobacteriaceae</taxon>
        <taxon>Edaphobacter</taxon>
    </lineage>
</organism>
<keyword evidence="1" id="KW-0472">Membrane</keyword>
<gene>
    <name evidence="2" type="ORF">EDE15_4767</name>
</gene>
<proteinExistence type="predicted"/>
<name>A0A3R9P1R9_9BACT</name>
<dbReference type="AlphaFoldDB" id="A0A3R9P1R9"/>
<dbReference type="OrthoDB" id="582428at2"/>
<accession>A0A3R9P1R9</accession>
<keyword evidence="1" id="KW-0812">Transmembrane</keyword>
<protein>
    <submittedName>
        <fullName evidence="2">Uncharacterized protein</fullName>
    </submittedName>
</protein>
<sequence length="131" mass="14726">MGDIFIRLWNNLMGRITGPMNFRLIMQPLVAAGFAIWSGVKDARAGRPAFLWTVVRDPAQRSGLLRSAWKDVGKVFMLAVILDAIYQLIQLRAVHLLELLIVAPTLAFVPYVLLRGPVTRLVARFTHRTST</sequence>
<evidence type="ECO:0000313" key="2">
    <source>
        <dbReference type="EMBL" id="RSL19131.1"/>
    </source>
</evidence>
<reference evidence="2 3" key="1">
    <citation type="submission" date="2018-12" db="EMBL/GenBank/DDBJ databases">
        <title>Sequencing of bacterial isolates from soil warming experiment in Harvard Forest, Massachusetts, USA.</title>
        <authorList>
            <person name="Deangelis K."/>
        </authorList>
    </citation>
    <scope>NUCLEOTIDE SEQUENCE [LARGE SCALE GENOMIC DNA]</scope>
    <source>
        <strain evidence="2 3">EB153</strain>
    </source>
</reference>
<evidence type="ECO:0000313" key="3">
    <source>
        <dbReference type="Proteomes" id="UP000269669"/>
    </source>
</evidence>
<feature type="transmembrane region" description="Helical" evidence="1">
    <location>
        <begin position="20"/>
        <end position="40"/>
    </location>
</feature>
<feature type="transmembrane region" description="Helical" evidence="1">
    <location>
        <begin position="95"/>
        <end position="114"/>
    </location>
</feature>